<dbReference type="InterPro" id="IPR047525">
    <property type="entry name" value="TfoX-like"/>
</dbReference>
<dbReference type="Pfam" id="PF04993">
    <property type="entry name" value="TfoX_N"/>
    <property type="match status" value="1"/>
</dbReference>
<evidence type="ECO:0000313" key="2">
    <source>
        <dbReference type="EMBL" id="SHG07901.1"/>
    </source>
</evidence>
<name>A0A1M5GVZ2_9HYPH</name>
<dbReference type="EMBL" id="FQUP01000003">
    <property type="protein sequence ID" value="SHG07901.1"/>
    <property type="molecule type" value="Genomic_DNA"/>
</dbReference>
<organism evidence="2 3">
    <name type="scientific">Kaistia soli DSM 19436</name>
    <dbReference type="NCBI Taxonomy" id="1122133"/>
    <lineage>
        <taxon>Bacteria</taxon>
        <taxon>Pseudomonadati</taxon>
        <taxon>Pseudomonadota</taxon>
        <taxon>Alphaproteobacteria</taxon>
        <taxon>Hyphomicrobiales</taxon>
        <taxon>Kaistiaceae</taxon>
        <taxon>Kaistia</taxon>
    </lineage>
</organism>
<dbReference type="SUPFAM" id="SSF159894">
    <property type="entry name" value="YgaC/TfoX-N like"/>
    <property type="match status" value="1"/>
</dbReference>
<dbReference type="AlphaFoldDB" id="A0A1M5GVZ2"/>
<keyword evidence="3" id="KW-1185">Reference proteome</keyword>
<reference evidence="2 3" key="1">
    <citation type="submission" date="2016-11" db="EMBL/GenBank/DDBJ databases">
        <authorList>
            <person name="Jaros S."/>
            <person name="Januszkiewicz K."/>
            <person name="Wedrychowicz H."/>
        </authorList>
    </citation>
    <scope>NUCLEOTIDE SEQUENCE [LARGE SCALE GENOMIC DNA]</scope>
    <source>
        <strain evidence="2 3">DSM 19436</strain>
    </source>
</reference>
<dbReference type="Proteomes" id="UP000184485">
    <property type="component" value="Unassembled WGS sequence"/>
</dbReference>
<dbReference type="PANTHER" id="PTHR36121:SF1">
    <property type="entry name" value="PROTEIN SXY"/>
    <property type="match status" value="1"/>
</dbReference>
<proteinExistence type="predicted"/>
<sequence>MATDHEFLAELFEPVGRVTFRRMFGGSGVFRDGLMFAIVINGTIHLKVDAGNQAGFEAEGCGPFTYARRDGKVMSISYWTIPERLLDEPDELRDWALAAIDVSTRAQMNKPAKPRRKNLTAADAT</sequence>
<feature type="domain" description="TfoX N-terminal" evidence="1">
    <location>
        <begin position="10"/>
        <end position="101"/>
    </location>
</feature>
<accession>A0A1M5GVZ2</accession>
<gene>
    <name evidence="2" type="ORF">SAMN02745157_3540</name>
</gene>
<dbReference type="PANTHER" id="PTHR36121">
    <property type="entry name" value="PROTEIN SXY"/>
    <property type="match status" value="1"/>
</dbReference>
<dbReference type="Gene3D" id="3.30.1460.30">
    <property type="entry name" value="YgaC/TfoX-N like chaperone"/>
    <property type="match status" value="1"/>
</dbReference>
<dbReference type="OrthoDB" id="1524907at2"/>
<protein>
    <submittedName>
        <fullName evidence="2">DNA transformation protein</fullName>
    </submittedName>
</protein>
<dbReference type="InterPro" id="IPR007076">
    <property type="entry name" value="TfoX_N"/>
</dbReference>
<evidence type="ECO:0000313" key="3">
    <source>
        <dbReference type="Proteomes" id="UP000184485"/>
    </source>
</evidence>
<dbReference type="STRING" id="1122133.SAMN02745157_3540"/>
<evidence type="ECO:0000259" key="1">
    <source>
        <dbReference type="Pfam" id="PF04993"/>
    </source>
</evidence>